<evidence type="ECO:0000313" key="1">
    <source>
        <dbReference type="EMBL" id="QJA49835.1"/>
    </source>
</evidence>
<sequence>MAAYTTYAKVILLLDTDTVEKLTDDAEAGTYASGVVNECIAWAGNRIDAYAGAKYSVPFAAITATPATPELISDIAVDLTVYRLYARRGWRIPQMLSDTYLLTLEQLKQIANGTMTVQDGTVTRGTAEVQILGTAISDDGELDFSGEDNFQGFTSL</sequence>
<accession>A0A6H1ZRD1</accession>
<proteinExistence type="predicted"/>
<protein>
    <submittedName>
        <fullName evidence="1">Uncharacterized protein</fullName>
    </submittedName>
</protein>
<dbReference type="EMBL" id="MT144157">
    <property type="protein sequence ID" value="QJA49835.1"/>
    <property type="molecule type" value="Genomic_DNA"/>
</dbReference>
<dbReference type="InterPro" id="IPR009752">
    <property type="entry name" value="Phage_Mu_GpJ"/>
</dbReference>
<dbReference type="Pfam" id="PF07030">
    <property type="entry name" value="Phage_Mu_Gp36"/>
    <property type="match status" value="1"/>
</dbReference>
<reference evidence="1" key="1">
    <citation type="submission" date="2020-03" db="EMBL/GenBank/DDBJ databases">
        <title>The deep terrestrial virosphere.</title>
        <authorList>
            <person name="Holmfeldt K."/>
            <person name="Nilsson E."/>
            <person name="Simone D."/>
            <person name="Lopez-Fernandez M."/>
            <person name="Wu X."/>
            <person name="de Brujin I."/>
            <person name="Lundin D."/>
            <person name="Andersson A."/>
            <person name="Bertilsson S."/>
            <person name="Dopson M."/>
        </authorList>
    </citation>
    <scope>NUCLEOTIDE SEQUENCE</scope>
    <source>
        <strain evidence="1">TM448A01513</strain>
    </source>
</reference>
<gene>
    <name evidence="1" type="ORF">TM448A01513_0011</name>
</gene>
<dbReference type="AlphaFoldDB" id="A0A6H1ZRD1"/>
<organism evidence="1">
    <name type="scientific">viral metagenome</name>
    <dbReference type="NCBI Taxonomy" id="1070528"/>
    <lineage>
        <taxon>unclassified sequences</taxon>
        <taxon>metagenomes</taxon>
        <taxon>organismal metagenomes</taxon>
    </lineage>
</organism>
<name>A0A6H1ZRD1_9ZZZZ</name>